<proteinExistence type="predicted"/>
<reference evidence="2" key="1">
    <citation type="journal article" date="2024" name="Proc. Natl. Acad. Sci. U.S.A.">
        <title>Extraordinary preservation of gene collinearity over three hundred million years revealed in homosporous lycophytes.</title>
        <authorList>
            <person name="Li C."/>
            <person name="Wickell D."/>
            <person name="Kuo L.Y."/>
            <person name="Chen X."/>
            <person name="Nie B."/>
            <person name="Liao X."/>
            <person name="Peng D."/>
            <person name="Ji J."/>
            <person name="Jenkins J."/>
            <person name="Williams M."/>
            <person name="Shu S."/>
            <person name="Plott C."/>
            <person name="Barry K."/>
            <person name="Rajasekar S."/>
            <person name="Grimwood J."/>
            <person name="Han X."/>
            <person name="Sun S."/>
            <person name="Hou Z."/>
            <person name="He W."/>
            <person name="Dai G."/>
            <person name="Sun C."/>
            <person name="Schmutz J."/>
            <person name="Leebens-Mack J.H."/>
            <person name="Li F.W."/>
            <person name="Wang L."/>
        </authorList>
    </citation>
    <scope>NUCLEOTIDE SEQUENCE [LARGE SCALE GENOMIC DNA]</scope>
    <source>
        <strain evidence="2">cv. PW_Plant_1</strain>
    </source>
</reference>
<gene>
    <name evidence="1" type="ORF">O6H91_01G174500</name>
</gene>
<protein>
    <submittedName>
        <fullName evidence="1">Uncharacterized protein</fullName>
    </submittedName>
</protein>
<evidence type="ECO:0000313" key="1">
    <source>
        <dbReference type="EMBL" id="KAJ7571716.1"/>
    </source>
</evidence>
<sequence length="114" mass="12237">MPFFCLLPRSAQSPASGGSSSTLTTSCSCFSSCISRISSSSFYVEGYYVLPLSYPSSPRRLEHMHASIATRISNPRTIAAPAISTQLETAMWMFTIIAGLCASKHTQAAWTSSS</sequence>
<evidence type="ECO:0000313" key="2">
    <source>
        <dbReference type="Proteomes" id="UP001162992"/>
    </source>
</evidence>
<organism evidence="1 2">
    <name type="scientific">Diphasiastrum complanatum</name>
    <name type="common">Issler's clubmoss</name>
    <name type="synonym">Lycopodium complanatum</name>
    <dbReference type="NCBI Taxonomy" id="34168"/>
    <lineage>
        <taxon>Eukaryota</taxon>
        <taxon>Viridiplantae</taxon>
        <taxon>Streptophyta</taxon>
        <taxon>Embryophyta</taxon>
        <taxon>Tracheophyta</taxon>
        <taxon>Lycopodiopsida</taxon>
        <taxon>Lycopodiales</taxon>
        <taxon>Lycopodiaceae</taxon>
        <taxon>Lycopodioideae</taxon>
        <taxon>Diphasiastrum</taxon>
    </lineage>
</organism>
<name>A0ACC2EZ55_DIPCM</name>
<keyword evidence="2" id="KW-1185">Reference proteome</keyword>
<dbReference type="Proteomes" id="UP001162992">
    <property type="component" value="Chromosome 1"/>
</dbReference>
<accession>A0ACC2EZ55</accession>
<dbReference type="EMBL" id="CM055092">
    <property type="protein sequence ID" value="KAJ7571716.1"/>
    <property type="molecule type" value="Genomic_DNA"/>
</dbReference>
<comment type="caution">
    <text evidence="1">The sequence shown here is derived from an EMBL/GenBank/DDBJ whole genome shotgun (WGS) entry which is preliminary data.</text>
</comment>